<dbReference type="GO" id="GO:0008270">
    <property type="term" value="F:zinc ion binding"/>
    <property type="evidence" value="ECO:0007669"/>
    <property type="project" value="InterPro"/>
</dbReference>
<protein>
    <recommendedName>
        <fullName evidence="7">Zn(2)-C6 fungal-type domain-containing protein</fullName>
    </recommendedName>
</protein>
<dbReference type="PANTHER" id="PTHR31001:SF49">
    <property type="entry name" value="ZN(II)2CYS6 TRANSCRIPTION FACTOR (EUROFUNG)"/>
    <property type="match status" value="1"/>
</dbReference>
<evidence type="ECO:0000313" key="8">
    <source>
        <dbReference type="EMBL" id="OQD60494.1"/>
    </source>
</evidence>
<dbReference type="Pfam" id="PF04082">
    <property type="entry name" value="Fungal_trans"/>
    <property type="match status" value="1"/>
</dbReference>
<dbReference type="InterPro" id="IPR001138">
    <property type="entry name" value="Zn2Cys6_DnaBD"/>
</dbReference>
<evidence type="ECO:0000256" key="6">
    <source>
        <dbReference type="ARBA" id="ARBA00023242"/>
    </source>
</evidence>
<dbReference type="GO" id="GO:0006351">
    <property type="term" value="P:DNA-templated transcription"/>
    <property type="evidence" value="ECO:0007669"/>
    <property type="project" value="InterPro"/>
</dbReference>
<evidence type="ECO:0000256" key="1">
    <source>
        <dbReference type="ARBA" id="ARBA00004123"/>
    </source>
</evidence>
<dbReference type="SMART" id="SM00066">
    <property type="entry name" value="GAL4"/>
    <property type="match status" value="1"/>
</dbReference>
<dbReference type="CDD" id="cd00067">
    <property type="entry name" value="GAL4"/>
    <property type="match status" value="1"/>
</dbReference>
<evidence type="ECO:0000259" key="7">
    <source>
        <dbReference type="PROSITE" id="PS50048"/>
    </source>
</evidence>
<dbReference type="Gene3D" id="4.10.240.10">
    <property type="entry name" value="Zn(2)-C6 fungal-type DNA-binding domain"/>
    <property type="match status" value="1"/>
</dbReference>
<reference evidence="9" key="1">
    <citation type="journal article" date="2017" name="Nat. Microbiol.">
        <title>Global analysis of biosynthetic gene clusters reveals vast potential of secondary metabolite production in Penicillium species.</title>
        <authorList>
            <person name="Nielsen J.C."/>
            <person name="Grijseels S."/>
            <person name="Prigent S."/>
            <person name="Ji B."/>
            <person name="Dainat J."/>
            <person name="Nielsen K.F."/>
            <person name="Frisvad J.C."/>
            <person name="Workman M."/>
            <person name="Nielsen J."/>
        </authorList>
    </citation>
    <scope>NUCLEOTIDE SEQUENCE [LARGE SCALE GENOMIC DNA]</scope>
    <source>
        <strain evidence="9">IBT 4502</strain>
    </source>
</reference>
<gene>
    <name evidence="8" type="ORF">PENPOL_c023G10222</name>
</gene>
<keyword evidence="3" id="KW-0805">Transcription regulation</keyword>
<dbReference type="STRING" id="60169.A0A1V6N745"/>
<dbReference type="PROSITE" id="PS00463">
    <property type="entry name" value="ZN2_CY6_FUNGAL_1"/>
    <property type="match status" value="1"/>
</dbReference>
<organism evidence="8 9">
    <name type="scientific">Penicillium polonicum</name>
    <dbReference type="NCBI Taxonomy" id="60169"/>
    <lineage>
        <taxon>Eukaryota</taxon>
        <taxon>Fungi</taxon>
        <taxon>Dikarya</taxon>
        <taxon>Ascomycota</taxon>
        <taxon>Pezizomycotina</taxon>
        <taxon>Eurotiomycetes</taxon>
        <taxon>Eurotiomycetidae</taxon>
        <taxon>Eurotiales</taxon>
        <taxon>Aspergillaceae</taxon>
        <taxon>Penicillium</taxon>
    </lineage>
</organism>
<proteinExistence type="predicted"/>
<dbReference type="OrthoDB" id="4934715at2759"/>
<dbReference type="SUPFAM" id="SSF57701">
    <property type="entry name" value="Zn2/Cys6 DNA-binding domain"/>
    <property type="match status" value="1"/>
</dbReference>
<keyword evidence="5" id="KW-0804">Transcription</keyword>
<keyword evidence="2" id="KW-0479">Metal-binding</keyword>
<keyword evidence="6" id="KW-0539">Nucleus</keyword>
<dbReference type="PROSITE" id="PS50048">
    <property type="entry name" value="ZN2_CY6_FUNGAL_2"/>
    <property type="match status" value="1"/>
</dbReference>
<dbReference type="Proteomes" id="UP000191408">
    <property type="component" value="Unassembled WGS sequence"/>
</dbReference>
<sequence length="697" mass="78878">MIYDILLMERSCIPPPGDRKRRNQKPRVLFSCKPCRDKKLKCNRKQPCESCLKRNQDEFCRYTTEDSPDSPHDESQMLQSRLAHVEQRLQYLETAFQSQHALHAYSESPSTGSNNSRQVTCPNNLIRQHVLDAQPSSNNPTTETPAIHFVNPSHWRSIMNNATRELGRSNYDASTEDGTIDVEPRSRIPILLGSIQEAGINDLLAALPPRKDADALSTFMALHSKQKYASLLYLISLKDSDNRIKYEEFWKNPSTVSLAWLALLFGLFSCGIFIQHSVTPGTAETVLPKIFDFYRTKCATALTNSNYAIPGRHKLEAAVTYLGVEFLQSDELRTGMSVLIGVISRVATMMGYHRDPDIYPELSVFECEMRRRAWLVLVVLDHAIALDTGLLPVTQKRPGNATRPRNLLDDDLGPTVTILPPARPNTEATNISFMVAMEEMLSMASEISDAASGLTLTIEKTIELNEKLEATWNRIPAPWNMSCLNEVAGGDNDTIQRLSLGMTYQRARCILHRQHLVTQNGGPDFNDFHRVCVDAARRILQYQSELFQGVFSLPKYRCRVWFGMSRSISDCMTAAMVICLEVINQSKLDITAESWNRKELIGLLTTSHATWKFSSRPSTETAKAAEIVAMMLHLLESYHKNGAQGFQVPTTNNMPIFEPLSSFPFYDARNSLSTIDMFDWALWDREMKQLDDITRGY</sequence>
<dbReference type="InterPro" id="IPR007219">
    <property type="entry name" value="XnlR_reg_dom"/>
</dbReference>
<comment type="subcellular location">
    <subcellularLocation>
        <location evidence="1">Nucleus</location>
    </subcellularLocation>
</comment>
<keyword evidence="9" id="KW-1185">Reference proteome</keyword>
<dbReference type="GO" id="GO:0005634">
    <property type="term" value="C:nucleus"/>
    <property type="evidence" value="ECO:0007669"/>
    <property type="project" value="UniProtKB-SubCell"/>
</dbReference>
<name>A0A1V6N745_PENPO</name>
<evidence type="ECO:0000256" key="5">
    <source>
        <dbReference type="ARBA" id="ARBA00023163"/>
    </source>
</evidence>
<evidence type="ECO:0000256" key="3">
    <source>
        <dbReference type="ARBA" id="ARBA00023015"/>
    </source>
</evidence>
<feature type="domain" description="Zn(2)-C6 fungal-type" evidence="7">
    <location>
        <begin position="31"/>
        <end position="62"/>
    </location>
</feature>
<dbReference type="CDD" id="cd12148">
    <property type="entry name" value="fungal_TF_MHR"/>
    <property type="match status" value="1"/>
</dbReference>
<dbReference type="AlphaFoldDB" id="A0A1V6N745"/>
<keyword evidence="4" id="KW-0238">DNA-binding</keyword>
<evidence type="ECO:0000256" key="2">
    <source>
        <dbReference type="ARBA" id="ARBA00022723"/>
    </source>
</evidence>
<evidence type="ECO:0000313" key="9">
    <source>
        <dbReference type="Proteomes" id="UP000191408"/>
    </source>
</evidence>
<dbReference type="GO" id="GO:0003677">
    <property type="term" value="F:DNA binding"/>
    <property type="evidence" value="ECO:0007669"/>
    <property type="project" value="UniProtKB-KW"/>
</dbReference>
<accession>A0A1V6N745</accession>
<dbReference type="InterPro" id="IPR036864">
    <property type="entry name" value="Zn2-C6_fun-type_DNA-bd_sf"/>
</dbReference>
<comment type="caution">
    <text evidence="8">The sequence shown here is derived from an EMBL/GenBank/DDBJ whole genome shotgun (WGS) entry which is preliminary data.</text>
</comment>
<dbReference type="PANTHER" id="PTHR31001">
    <property type="entry name" value="UNCHARACTERIZED TRANSCRIPTIONAL REGULATORY PROTEIN"/>
    <property type="match status" value="1"/>
</dbReference>
<dbReference type="InterPro" id="IPR050613">
    <property type="entry name" value="Sec_Metabolite_Reg"/>
</dbReference>
<dbReference type="EMBL" id="MDYM01000023">
    <property type="protein sequence ID" value="OQD60494.1"/>
    <property type="molecule type" value="Genomic_DNA"/>
</dbReference>
<evidence type="ECO:0000256" key="4">
    <source>
        <dbReference type="ARBA" id="ARBA00023125"/>
    </source>
</evidence>
<dbReference type="Pfam" id="PF00172">
    <property type="entry name" value="Zn_clus"/>
    <property type="match status" value="1"/>
</dbReference>
<dbReference type="GO" id="GO:0000981">
    <property type="term" value="F:DNA-binding transcription factor activity, RNA polymerase II-specific"/>
    <property type="evidence" value="ECO:0007669"/>
    <property type="project" value="InterPro"/>
</dbReference>